<dbReference type="PANTHER" id="PTHR12131:SF1">
    <property type="entry name" value="ATP-DEPENDENT RNA HELICASE SUPV3L1, MITOCHONDRIAL-RELATED"/>
    <property type="match status" value="1"/>
</dbReference>
<keyword evidence="4" id="KW-0067">ATP-binding</keyword>
<evidence type="ECO:0000256" key="3">
    <source>
        <dbReference type="ARBA" id="ARBA00022806"/>
    </source>
</evidence>
<dbReference type="InterPro" id="IPR027417">
    <property type="entry name" value="P-loop_NTPase"/>
</dbReference>
<dbReference type="AlphaFoldDB" id="A0A1A8Z1Q0"/>
<dbReference type="FunFam" id="3.40.50.300:FF:000922">
    <property type="entry name" value="DEAD/DEAH box helicase"/>
    <property type="match status" value="1"/>
</dbReference>
<organism evidence="8 9">
    <name type="scientific">Micromonospora auratinigra</name>
    <dbReference type="NCBI Taxonomy" id="261654"/>
    <lineage>
        <taxon>Bacteria</taxon>
        <taxon>Bacillati</taxon>
        <taxon>Actinomycetota</taxon>
        <taxon>Actinomycetes</taxon>
        <taxon>Micromonosporales</taxon>
        <taxon>Micromonosporaceae</taxon>
        <taxon>Micromonospora</taxon>
    </lineage>
</organism>
<keyword evidence="9" id="KW-1185">Reference proteome</keyword>
<evidence type="ECO:0000256" key="2">
    <source>
        <dbReference type="ARBA" id="ARBA00022801"/>
    </source>
</evidence>
<evidence type="ECO:0000313" key="8">
    <source>
        <dbReference type="EMBL" id="SBT37810.1"/>
    </source>
</evidence>
<dbReference type="InterPro" id="IPR021904">
    <property type="entry name" value="DUF3516"/>
</dbReference>
<evidence type="ECO:0000259" key="7">
    <source>
        <dbReference type="PROSITE" id="PS51194"/>
    </source>
</evidence>
<feature type="region of interest" description="Disordered" evidence="5">
    <location>
        <begin position="387"/>
        <end position="406"/>
    </location>
</feature>
<dbReference type="PATRIC" id="fig|261654.4.peg.339"/>
<dbReference type="STRING" id="261654.GA0070611_0336"/>
<reference evidence="9" key="1">
    <citation type="submission" date="2016-06" db="EMBL/GenBank/DDBJ databases">
        <authorList>
            <person name="Varghese N."/>
            <person name="Submissions Spin"/>
        </authorList>
    </citation>
    <scope>NUCLEOTIDE SEQUENCE [LARGE SCALE GENOMIC DNA]</scope>
    <source>
        <strain evidence="9">DSM 44815</strain>
    </source>
</reference>
<evidence type="ECO:0000256" key="5">
    <source>
        <dbReference type="SAM" id="MobiDB-lite"/>
    </source>
</evidence>
<dbReference type="SUPFAM" id="SSF52540">
    <property type="entry name" value="P-loop containing nucleoside triphosphate hydrolases"/>
    <property type="match status" value="1"/>
</dbReference>
<dbReference type="GO" id="GO:0016787">
    <property type="term" value="F:hydrolase activity"/>
    <property type="evidence" value="ECO:0007669"/>
    <property type="project" value="UniProtKB-KW"/>
</dbReference>
<keyword evidence="1" id="KW-0547">Nucleotide-binding</keyword>
<evidence type="ECO:0000256" key="4">
    <source>
        <dbReference type="ARBA" id="ARBA00022840"/>
    </source>
</evidence>
<feature type="domain" description="Helicase C-terminal" evidence="7">
    <location>
        <begin position="219"/>
        <end position="422"/>
    </location>
</feature>
<keyword evidence="3 8" id="KW-0347">Helicase</keyword>
<dbReference type="PROSITE" id="PS51194">
    <property type="entry name" value="HELICASE_CTER"/>
    <property type="match status" value="1"/>
</dbReference>
<dbReference type="InterPro" id="IPR011545">
    <property type="entry name" value="DEAD/DEAH_box_helicase_dom"/>
</dbReference>
<proteinExistence type="predicted"/>
<dbReference type="InterPro" id="IPR001650">
    <property type="entry name" value="Helicase_C-like"/>
</dbReference>
<feature type="domain" description="Helicase ATP-binding" evidence="6">
    <location>
        <begin position="39"/>
        <end position="195"/>
    </location>
</feature>
<dbReference type="GO" id="GO:0005524">
    <property type="term" value="F:ATP binding"/>
    <property type="evidence" value="ECO:0007669"/>
    <property type="project" value="UniProtKB-KW"/>
</dbReference>
<evidence type="ECO:0000313" key="9">
    <source>
        <dbReference type="Proteomes" id="UP000199385"/>
    </source>
</evidence>
<dbReference type="Gene3D" id="3.40.50.300">
    <property type="entry name" value="P-loop containing nucleotide triphosphate hydrolases"/>
    <property type="match status" value="2"/>
</dbReference>
<dbReference type="GO" id="GO:0003676">
    <property type="term" value="F:nucleic acid binding"/>
    <property type="evidence" value="ECO:0007669"/>
    <property type="project" value="InterPro"/>
</dbReference>
<dbReference type="Pfam" id="PF12029">
    <property type="entry name" value="DUF3516"/>
    <property type="match status" value="1"/>
</dbReference>
<dbReference type="EMBL" id="LT594323">
    <property type="protein sequence ID" value="SBT37810.1"/>
    <property type="molecule type" value="Genomic_DNA"/>
</dbReference>
<dbReference type="OrthoDB" id="3229913at2"/>
<evidence type="ECO:0000256" key="1">
    <source>
        <dbReference type="ARBA" id="ARBA00022741"/>
    </source>
</evidence>
<dbReference type="Pfam" id="PF00271">
    <property type="entry name" value="Helicase_C"/>
    <property type="match status" value="1"/>
</dbReference>
<evidence type="ECO:0000259" key="6">
    <source>
        <dbReference type="PROSITE" id="PS51192"/>
    </source>
</evidence>
<dbReference type="Proteomes" id="UP000199385">
    <property type="component" value="Chromosome I"/>
</dbReference>
<dbReference type="InterPro" id="IPR050699">
    <property type="entry name" value="RNA-DNA_Helicase"/>
</dbReference>
<dbReference type="SMART" id="SM00487">
    <property type="entry name" value="DEXDc"/>
    <property type="match status" value="1"/>
</dbReference>
<accession>A0A1A8Z1Q0</accession>
<dbReference type="GO" id="GO:0004386">
    <property type="term" value="F:helicase activity"/>
    <property type="evidence" value="ECO:0007669"/>
    <property type="project" value="UniProtKB-KW"/>
</dbReference>
<dbReference type="Pfam" id="PF00270">
    <property type="entry name" value="DEAD"/>
    <property type="match status" value="1"/>
</dbReference>
<sequence>MTLTAALPKTADPDTLYDAFASWASERGLDLYPHQEEAVIEIVSGANVIMNTPTGSGKSLVAIAAHFAALADDRTTFYTAPIKALVSEKFFALCEVFGAENVGMLTGDASVNADAPIICCTAEILANLALREGARADVGQVIMDEFHFYAEPDRGWAWQVPIIELPQAQFVLMSATLGDTTRFVDDLTRRTGRPTAVVRSAERPVPLLFSYATTPLHETLEELLETKQAPVYVVHFTQAAALERAQALMSVNVCTRAEKDLIAQAIGNFRFTSGFGKTLSRLVRHGIGVHHAGMLPKYRRLVETLAQAGLLKVICGTDTLGVGINVPIRTVLFTGLSKYDGVRTRLLKAREFHQIAGRAGRAGYDTLGRVVVQAPEHVIENEKALAKAGDDPKKRRKVVKKKPPEGSIGWGEPTFQRLVEAEPEPLTSSFQVSHSMLLNVIGRPGDAFTAMRHLLTDNHEERAAQRRHIRRAIAIYRALRAGGVVEELPEPDETGRRVRLTVDLQLDFALNQPLSPLALAAIELLDSESPSYALDVLSVIESILDDPRQILSAQQFKARGEAVAAMKAEGIEYEARLELLDEVTWPKPLAELLDGAYEMYRQGHPWVADHQLAPKSVVRDMFERAMTFTEYVQFYGLSRSEGLVLRYLADAYKTLRQTVPEDAKTEELVDLIEWLGELVRQVDSSLIDEWERLRNPSDVAEVAASLDDRPPAVTRNARAFRVLVRNALFRRVELAALRRWDLLGELDAAAGWDADAWADALEPYFEEHDGIGVGPDARGPALLMIEQGAATWRVRQILDDPEGDHDWGISAEVDLAASDEAGAAEVRITDVGQL</sequence>
<keyword evidence="2" id="KW-0378">Hydrolase</keyword>
<protein>
    <submittedName>
        <fullName evidence="8">Superfamily II RNA helicase</fullName>
    </submittedName>
</protein>
<gene>
    <name evidence="8" type="ORF">GA0070611_0336</name>
</gene>
<dbReference type="InterPro" id="IPR014001">
    <property type="entry name" value="Helicase_ATP-bd"/>
</dbReference>
<dbReference type="PANTHER" id="PTHR12131">
    <property type="entry name" value="ATP-DEPENDENT RNA AND DNA HELICASE"/>
    <property type="match status" value="1"/>
</dbReference>
<dbReference type="RefSeq" id="WP_091656139.1">
    <property type="nucleotide sequence ID" value="NZ_LT594323.1"/>
</dbReference>
<dbReference type="PROSITE" id="PS51192">
    <property type="entry name" value="HELICASE_ATP_BIND_1"/>
    <property type="match status" value="1"/>
</dbReference>
<name>A0A1A8Z1Q0_9ACTN</name>
<dbReference type="SMART" id="SM00490">
    <property type="entry name" value="HELICc"/>
    <property type="match status" value="1"/>
</dbReference>